<name>A0A875S1F2_EENNA</name>
<proteinExistence type="predicted"/>
<protein>
    <submittedName>
        <fullName evidence="2">Uncharacterized protein</fullName>
    </submittedName>
</protein>
<feature type="compositionally biased region" description="Acidic residues" evidence="1">
    <location>
        <begin position="133"/>
        <end position="146"/>
    </location>
</feature>
<reference evidence="2" key="1">
    <citation type="submission" date="2020-10" db="EMBL/GenBank/DDBJ databases">
        <authorList>
            <person name="Roach M.J.R."/>
        </authorList>
    </citation>
    <scope>NUCLEOTIDE SEQUENCE</scope>
    <source>
        <strain evidence="2">CBS 1945</strain>
    </source>
</reference>
<dbReference type="Proteomes" id="UP000662931">
    <property type="component" value="Chromosome 2"/>
</dbReference>
<evidence type="ECO:0000256" key="1">
    <source>
        <dbReference type="SAM" id="MobiDB-lite"/>
    </source>
</evidence>
<keyword evidence="3" id="KW-1185">Reference proteome</keyword>
<dbReference type="RefSeq" id="XP_038778308.1">
    <property type="nucleotide sequence ID" value="XM_038922380.1"/>
</dbReference>
<evidence type="ECO:0000313" key="3">
    <source>
        <dbReference type="Proteomes" id="UP000662931"/>
    </source>
</evidence>
<dbReference type="GeneID" id="62195477"/>
<gene>
    <name evidence="2" type="ORF">FOA43_002076</name>
</gene>
<accession>A0A875S1F2</accession>
<evidence type="ECO:0000313" key="2">
    <source>
        <dbReference type="EMBL" id="QPG74743.1"/>
    </source>
</evidence>
<sequence length="206" mass="22888">MDKLIFPNATFAVTEVLFNAVDVIKGVFLRPSGSSKTLKETVVCGDLFHANVKIDLIKPLSMTCHACAVDEFEYDFTSTNPFNWDLQPFSVDGSGPSGSAPSINYIGGGKEYTTNSEKAHHVSHRAATVAEIFDDSAEEPEEEEKDDDSKEKHKQEPYSYVSCSSVSCSSDVPSLRDYESDEYVLDEEMKMHLETNECPAMVTKYK</sequence>
<feature type="compositionally biased region" description="Basic and acidic residues" evidence="1">
    <location>
        <begin position="147"/>
        <end position="156"/>
    </location>
</feature>
<feature type="region of interest" description="Disordered" evidence="1">
    <location>
        <begin position="133"/>
        <end position="161"/>
    </location>
</feature>
<dbReference type="AlphaFoldDB" id="A0A875S1F2"/>
<organism evidence="2 3">
    <name type="scientific">Eeniella nana</name>
    <name type="common">Yeast</name>
    <name type="synonym">Brettanomyces nanus</name>
    <dbReference type="NCBI Taxonomy" id="13502"/>
    <lineage>
        <taxon>Eukaryota</taxon>
        <taxon>Fungi</taxon>
        <taxon>Dikarya</taxon>
        <taxon>Ascomycota</taxon>
        <taxon>Saccharomycotina</taxon>
        <taxon>Pichiomycetes</taxon>
        <taxon>Pichiales</taxon>
        <taxon>Pichiaceae</taxon>
        <taxon>Brettanomyces</taxon>
    </lineage>
</organism>
<dbReference type="EMBL" id="CP064813">
    <property type="protein sequence ID" value="QPG74743.1"/>
    <property type="molecule type" value="Genomic_DNA"/>
</dbReference>
<dbReference type="KEGG" id="bnn:FOA43_002076"/>